<dbReference type="Pfam" id="PF06325">
    <property type="entry name" value="PrmA"/>
    <property type="match status" value="1"/>
</dbReference>
<dbReference type="Gene3D" id="3.40.50.150">
    <property type="entry name" value="Vaccinia Virus protein VP39"/>
    <property type="match status" value="1"/>
</dbReference>
<protein>
    <recommendedName>
        <fullName evidence="3">Methyltransferase small domain-containing protein</fullName>
    </recommendedName>
</protein>
<proteinExistence type="predicted"/>
<dbReference type="Proteomes" id="UP001465755">
    <property type="component" value="Unassembled WGS sequence"/>
</dbReference>
<evidence type="ECO:0000313" key="1">
    <source>
        <dbReference type="EMBL" id="KAK9794599.1"/>
    </source>
</evidence>
<evidence type="ECO:0000313" key="2">
    <source>
        <dbReference type="Proteomes" id="UP001465755"/>
    </source>
</evidence>
<dbReference type="CDD" id="cd02440">
    <property type="entry name" value="AdoMet_MTases"/>
    <property type="match status" value="1"/>
</dbReference>
<evidence type="ECO:0008006" key="3">
    <source>
        <dbReference type="Google" id="ProtNLM"/>
    </source>
</evidence>
<gene>
    <name evidence="1" type="ORF">WJX73_004297</name>
</gene>
<dbReference type="AlphaFoldDB" id="A0AAW1NWA6"/>
<accession>A0AAW1NWA6</accession>
<dbReference type="PANTHER" id="PTHR23290">
    <property type="entry name" value="RRNA N6-ADENOSINE-METHYLTRANSFERASE METTL5"/>
    <property type="match status" value="1"/>
</dbReference>
<dbReference type="PANTHER" id="PTHR23290:SF0">
    <property type="entry name" value="RRNA N6-ADENOSINE-METHYLTRANSFERASE METTL5"/>
    <property type="match status" value="1"/>
</dbReference>
<organism evidence="1 2">
    <name type="scientific">Symbiochloris irregularis</name>
    <dbReference type="NCBI Taxonomy" id="706552"/>
    <lineage>
        <taxon>Eukaryota</taxon>
        <taxon>Viridiplantae</taxon>
        <taxon>Chlorophyta</taxon>
        <taxon>core chlorophytes</taxon>
        <taxon>Trebouxiophyceae</taxon>
        <taxon>Trebouxiales</taxon>
        <taxon>Trebouxiaceae</taxon>
        <taxon>Symbiochloris</taxon>
    </lineage>
</organism>
<keyword evidence="2" id="KW-1185">Reference proteome</keyword>
<name>A0AAW1NWA6_9CHLO</name>
<dbReference type="EMBL" id="JALJOQ010000137">
    <property type="protein sequence ID" value="KAK9794599.1"/>
    <property type="molecule type" value="Genomic_DNA"/>
</dbReference>
<dbReference type="InterPro" id="IPR051720">
    <property type="entry name" value="rRNA_MeTrfase/Polyamine_Synth"/>
</dbReference>
<sequence>MKLKELESLLQTVDVFEEPKAELEQYPTGAHVAAVMLHMIEGSYQDLEGHFVVDLGCGTGMLSIGAAALGSQQVLGIDVDADALELAATNIEEAECSCSVDLLQASIADLEHCCPRLKAHTVIMNPPFGTRCKGADVAFLQAAFQIATHAVYSLHKSSTRGHLQRLADRLLGKGRAQVMCQINFDLPSSYGFHRERSKDIQVDLWRFQTAAS</sequence>
<dbReference type="InterPro" id="IPR029063">
    <property type="entry name" value="SAM-dependent_MTases_sf"/>
</dbReference>
<reference evidence="1 2" key="1">
    <citation type="journal article" date="2024" name="Nat. Commun.">
        <title>Phylogenomics reveals the evolutionary origins of lichenization in chlorophyte algae.</title>
        <authorList>
            <person name="Puginier C."/>
            <person name="Libourel C."/>
            <person name="Otte J."/>
            <person name="Skaloud P."/>
            <person name="Haon M."/>
            <person name="Grisel S."/>
            <person name="Petersen M."/>
            <person name="Berrin J.G."/>
            <person name="Delaux P.M."/>
            <person name="Dal Grande F."/>
            <person name="Keller J."/>
        </authorList>
    </citation>
    <scope>NUCLEOTIDE SEQUENCE [LARGE SCALE GENOMIC DNA]</scope>
    <source>
        <strain evidence="1 2">SAG 2036</strain>
    </source>
</reference>
<dbReference type="GO" id="GO:0008988">
    <property type="term" value="F:rRNA (adenine-N6-)-methyltransferase activity"/>
    <property type="evidence" value="ECO:0007669"/>
    <property type="project" value="TreeGrafter"/>
</dbReference>
<dbReference type="SUPFAM" id="SSF53335">
    <property type="entry name" value="S-adenosyl-L-methionine-dependent methyltransferases"/>
    <property type="match status" value="1"/>
</dbReference>
<comment type="caution">
    <text evidence="1">The sequence shown here is derived from an EMBL/GenBank/DDBJ whole genome shotgun (WGS) entry which is preliminary data.</text>
</comment>